<evidence type="ECO:0000256" key="3">
    <source>
        <dbReference type="ARBA" id="ARBA00012572"/>
    </source>
</evidence>
<dbReference type="InterPro" id="IPR044643">
    <property type="entry name" value="TrpF_fam"/>
</dbReference>
<keyword evidence="5 9" id="KW-0028">Amino-acid biosynthesis</keyword>
<dbReference type="AlphaFoldDB" id="A0AAP6ZQU9"/>
<comment type="catalytic activity">
    <reaction evidence="1 9">
        <text>N-(5-phospho-beta-D-ribosyl)anthranilate = 1-(2-carboxyphenylamino)-1-deoxy-D-ribulose 5-phosphate</text>
        <dbReference type="Rhea" id="RHEA:21540"/>
        <dbReference type="ChEBI" id="CHEBI:18277"/>
        <dbReference type="ChEBI" id="CHEBI:58613"/>
        <dbReference type="EC" id="5.3.1.24"/>
    </reaction>
</comment>
<dbReference type="Pfam" id="PF00697">
    <property type="entry name" value="PRAI"/>
    <property type="match status" value="1"/>
</dbReference>
<dbReference type="PANTHER" id="PTHR42894:SF1">
    <property type="entry name" value="N-(5'-PHOSPHORIBOSYL)ANTHRANILATE ISOMERASE"/>
    <property type="match status" value="1"/>
</dbReference>
<organism evidence="11 12">
    <name type="scientific">Paenibacillus alvei</name>
    <name type="common">Bacillus alvei</name>
    <dbReference type="NCBI Taxonomy" id="44250"/>
    <lineage>
        <taxon>Bacteria</taxon>
        <taxon>Bacillati</taxon>
        <taxon>Bacillota</taxon>
        <taxon>Bacilli</taxon>
        <taxon>Bacillales</taxon>
        <taxon>Paenibacillaceae</taxon>
        <taxon>Paenibacillus</taxon>
    </lineage>
</organism>
<feature type="domain" description="N-(5'phosphoribosyl) anthranilate isomerase (PRAI)" evidence="10">
    <location>
        <begin position="15"/>
        <end position="229"/>
    </location>
</feature>
<dbReference type="EC" id="5.3.1.24" evidence="3 9"/>
<dbReference type="InterPro" id="IPR013785">
    <property type="entry name" value="Aldolase_TIM"/>
</dbReference>
<evidence type="ECO:0000313" key="12">
    <source>
        <dbReference type="Proteomes" id="UP000552038"/>
    </source>
</evidence>
<proteinExistence type="inferred from homology"/>
<dbReference type="RefSeq" id="WP_163978152.1">
    <property type="nucleotide sequence ID" value="NZ_JABFOR010000001.1"/>
</dbReference>
<keyword evidence="6 9" id="KW-0822">Tryptophan biosynthesis</keyword>
<evidence type="ECO:0000256" key="9">
    <source>
        <dbReference type="HAMAP-Rule" id="MF_00135"/>
    </source>
</evidence>
<dbReference type="EMBL" id="JABFOR010000001">
    <property type="protein sequence ID" value="NOJ69030.1"/>
    <property type="molecule type" value="Genomic_DNA"/>
</dbReference>
<reference evidence="11 12" key="1">
    <citation type="submission" date="2020-05" db="EMBL/GenBank/DDBJ databases">
        <title>Whole genome sequencing and identification of novel metabolites from Paenibacillus alvei strain JR949.</title>
        <authorList>
            <person name="Rajendhran J."/>
            <person name="Sree Pranav P."/>
            <person name="Mahalakshmi B."/>
            <person name="Karthikeyan R."/>
        </authorList>
    </citation>
    <scope>NUCLEOTIDE SEQUENCE [LARGE SCALE GENOMIC DNA]</scope>
    <source>
        <strain evidence="11 12">JR949</strain>
    </source>
</reference>
<evidence type="ECO:0000259" key="10">
    <source>
        <dbReference type="Pfam" id="PF00697"/>
    </source>
</evidence>
<dbReference type="Gene3D" id="3.20.20.70">
    <property type="entry name" value="Aldolase class I"/>
    <property type="match status" value="1"/>
</dbReference>
<dbReference type="GO" id="GO:0000162">
    <property type="term" value="P:L-tryptophan biosynthetic process"/>
    <property type="evidence" value="ECO:0007669"/>
    <property type="project" value="UniProtKB-UniRule"/>
</dbReference>
<evidence type="ECO:0000256" key="5">
    <source>
        <dbReference type="ARBA" id="ARBA00022605"/>
    </source>
</evidence>
<comment type="pathway">
    <text evidence="2 9">Amino-acid biosynthesis; L-tryptophan biosynthesis; L-tryptophan from chorismate: step 3/5.</text>
</comment>
<accession>A0AAP6ZQU9</accession>
<evidence type="ECO:0000256" key="7">
    <source>
        <dbReference type="ARBA" id="ARBA00023141"/>
    </source>
</evidence>
<protein>
    <recommendedName>
        <fullName evidence="4 9">N-(5'-phosphoribosyl)anthranilate isomerase</fullName>
        <shortName evidence="9">PRAI</shortName>
        <ecNumber evidence="3 9">5.3.1.24</ecNumber>
    </recommendedName>
</protein>
<evidence type="ECO:0000256" key="2">
    <source>
        <dbReference type="ARBA" id="ARBA00004664"/>
    </source>
</evidence>
<gene>
    <name evidence="9" type="primary">trpF</name>
    <name evidence="11" type="ORF">HMI46_00490</name>
</gene>
<evidence type="ECO:0000256" key="4">
    <source>
        <dbReference type="ARBA" id="ARBA00022272"/>
    </source>
</evidence>
<keyword evidence="8 9" id="KW-0413">Isomerase</keyword>
<sequence length="234" mass="26199">MAVNERSSSERSSKVKICGLTNLDITRRVIQMKPDHIGFVFAQSRRQVDPQRVKQWLLELSREEQEFPDIVGVFANPTREELKQVLDLAPITSVQLHVKNNTALLAWIKDHYDIQIWKSIPINGSDEGKFYSFSTAVNELDVQYADVILLDTYCPVQGGGSGKVFDWTVIPAYTDALAEFELPLYIAGGLTPDNVGLVVREYGIQGVDVSSGVETNGVKDVVKVQEFIERVRGK</sequence>
<dbReference type="InterPro" id="IPR001240">
    <property type="entry name" value="PRAI_dom"/>
</dbReference>
<evidence type="ECO:0000256" key="1">
    <source>
        <dbReference type="ARBA" id="ARBA00001164"/>
    </source>
</evidence>
<dbReference type="Proteomes" id="UP000552038">
    <property type="component" value="Unassembled WGS sequence"/>
</dbReference>
<dbReference type="SUPFAM" id="SSF51366">
    <property type="entry name" value="Ribulose-phoshate binding barrel"/>
    <property type="match status" value="1"/>
</dbReference>
<evidence type="ECO:0000313" key="11">
    <source>
        <dbReference type="EMBL" id="NOJ69030.1"/>
    </source>
</evidence>
<comment type="similarity">
    <text evidence="9">Belongs to the TrpF family.</text>
</comment>
<dbReference type="CDD" id="cd00405">
    <property type="entry name" value="PRAI"/>
    <property type="match status" value="1"/>
</dbReference>
<name>A0AAP6ZQU9_PAEAL</name>
<comment type="caution">
    <text evidence="11">The sequence shown here is derived from an EMBL/GenBank/DDBJ whole genome shotgun (WGS) entry which is preliminary data.</text>
</comment>
<dbReference type="HAMAP" id="MF_00135">
    <property type="entry name" value="PRAI"/>
    <property type="match status" value="1"/>
</dbReference>
<keyword evidence="7 9" id="KW-0057">Aromatic amino acid biosynthesis</keyword>
<dbReference type="InterPro" id="IPR011060">
    <property type="entry name" value="RibuloseP-bd_barrel"/>
</dbReference>
<evidence type="ECO:0000256" key="8">
    <source>
        <dbReference type="ARBA" id="ARBA00023235"/>
    </source>
</evidence>
<dbReference type="GO" id="GO:0004640">
    <property type="term" value="F:phosphoribosylanthranilate isomerase activity"/>
    <property type="evidence" value="ECO:0007669"/>
    <property type="project" value="UniProtKB-UniRule"/>
</dbReference>
<dbReference type="PANTHER" id="PTHR42894">
    <property type="entry name" value="N-(5'-PHOSPHORIBOSYL)ANTHRANILATE ISOMERASE"/>
    <property type="match status" value="1"/>
</dbReference>
<evidence type="ECO:0000256" key="6">
    <source>
        <dbReference type="ARBA" id="ARBA00022822"/>
    </source>
</evidence>